<dbReference type="Gene3D" id="1.10.600.10">
    <property type="entry name" value="Farnesyl Diphosphate Synthase"/>
    <property type="match status" value="1"/>
</dbReference>
<name>A0A6P8BMY1_PUNGR</name>
<dbReference type="InterPro" id="IPR036965">
    <property type="entry name" value="Terpene_synth_N_sf"/>
</dbReference>
<organism evidence="7 8">
    <name type="scientific">Punica granatum</name>
    <name type="common">Pomegranate</name>
    <dbReference type="NCBI Taxonomy" id="22663"/>
    <lineage>
        <taxon>Eukaryota</taxon>
        <taxon>Viridiplantae</taxon>
        <taxon>Streptophyta</taxon>
        <taxon>Embryophyta</taxon>
        <taxon>Tracheophyta</taxon>
        <taxon>Spermatophyta</taxon>
        <taxon>Magnoliopsida</taxon>
        <taxon>eudicotyledons</taxon>
        <taxon>Gunneridae</taxon>
        <taxon>Pentapetalae</taxon>
        <taxon>rosids</taxon>
        <taxon>malvids</taxon>
        <taxon>Myrtales</taxon>
        <taxon>Lythraceae</taxon>
        <taxon>Punica</taxon>
    </lineage>
</organism>
<evidence type="ECO:0000313" key="7">
    <source>
        <dbReference type="Proteomes" id="UP000515151"/>
    </source>
</evidence>
<dbReference type="FunFam" id="1.50.10.130:FF:000001">
    <property type="entry name" value="Isoprene synthase, chloroplastic"/>
    <property type="match status" value="1"/>
</dbReference>
<dbReference type="OrthoDB" id="1877784at2759"/>
<dbReference type="SUPFAM" id="SSF48239">
    <property type="entry name" value="Terpenoid cyclases/Protein prenyltransferases"/>
    <property type="match status" value="1"/>
</dbReference>
<feature type="domain" description="Terpene synthase N-terminal" evidence="5">
    <location>
        <begin position="32"/>
        <end position="202"/>
    </location>
</feature>
<dbReference type="GO" id="GO:0000287">
    <property type="term" value="F:magnesium ion binding"/>
    <property type="evidence" value="ECO:0007669"/>
    <property type="project" value="InterPro"/>
</dbReference>
<evidence type="ECO:0000259" key="6">
    <source>
        <dbReference type="Pfam" id="PF03936"/>
    </source>
</evidence>
<evidence type="ECO:0000313" key="8">
    <source>
        <dbReference type="RefSeq" id="XP_031371634.1"/>
    </source>
</evidence>
<dbReference type="InterPro" id="IPR044814">
    <property type="entry name" value="Terpene_cyclase_plant_C1"/>
</dbReference>
<dbReference type="InterPro" id="IPR001906">
    <property type="entry name" value="Terpene_synth_N"/>
</dbReference>
<evidence type="ECO:0000256" key="3">
    <source>
        <dbReference type="ARBA" id="ARBA00022842"/>
    </source>
</evidence>
<dbReference type="SUPFAM" id="SSF48576">
    <property type="entry name" value="Terpenoid synthases"/>
    <property type="match status" value="1"/>
</dbReference>
<gene>
    <name evidence="8" type="primary">LOC116187167</name>
</gene>
<dbReference type="SFLD" id="SFLDS00005">
    <property type="entry name" value="Isoprenoid_Synthase_Type_I"/>
    <property type="match status" value="1"/>
</dbReference>
<dbReference type="Gene3D" id="1.50.10.130">
    <property type="entry name" value="Terpene synthase, N-terminal domain"/>
    <property type="match status" value="1"/>
</dbReference>
<reference evidence="8" key="2">
    <citation type="submission" date="2025-08" db="UniProtKB">
        <authorList>
            <consortium name="RefSeq"/>
        </authorList>
    </citation>
    <scope>IDENTIFICATION</scope>
    <source>
        <tissue evidence="8">Leaf</tissue>
    </source>
</reference>
<dbReference type="InterPro" id="IPR008949">
    <property type="entry name" value="Isoprenoid_synthase_dom_sf"/>
</dbReference>
<dbReference type="InterPro" id="IPR034741">
    <property type="entry name" value="Terpene_cyclase-like_1_C"/>
</dbReference>
<dbReference type="InterPro" id="IPR008930">
    <property type="entry name" value="Terpenoid_cyclase/PrenylTrfase"/>
</dbReference>
<dbReference type="Proteomes" id="UP000515151">
    <property type="component" value="Chromosome 8"/>
</dbReference>
<dbReference type="GeneID" id="116187167"/>
<dbReference type="Pfam" id="PF03936">
    <property type="entry name" value="Terpene_synth_C"/>
    <property type="match status" value="1"/>
</dbReference>
<proteinExistence type="predicted"/>
<dbReference type="PANTHER" id="PTHR31225">
    <property type="entry name" value="OS04G0344100 PROTEIN-RELATED"/>
    <property type="match status" value="1"/>
</dbReference>
<dbReference type="RefSeq" id="XP_031371634.1">
    <property type="nucleotide sequence ID" value="XM_031515774.1"/>
</dbReference>
<evidence type="ECO:0000256" key="1">
    <source>
        <dbReference type="ARBA" id="ARBA00001946"/>
    </source>
</evidence>
<feature type="domain" description="Terpene synthase metal-binding" evidence="6">
    <location>
        <begin position="279"/>
        <end position="522"/>
    </location>
</feature>
<dbReference type="InterPro" id="IPR050148">
    <property type="entry name" value="Terpene_synthase-like"/>
</dbReference>
<dbReference type="PANTHER" id="PTHR31225:SF241">
    <property type="entry name" value="TERPENE SYNTHASE FAMILY, METAL-BINDING DOMAIN PROTEIN"/>
    <property type="match status" value="1"/>
</dbReference>
<dbReference type="CDD" id="cd00684">
    <property type="entry name" value="Terpene_cyclase_plant_C1"/>
    <property type="match status" value="1"/>
</dbReference>
<dbReference type="Pfam" id="PF01397">
    <property type="entry name" value="Terpene_synth"/>
    <property type="match status" value="1"/>
</dbReference>
<reference evidence="7" key="1">
    <citation type="journal article" date="2020" name="Plant Biotechnol. J.">
        <title>The pomegranate (Punica granatum L.) draft genome dissects genetic divergence between soft- and hard-seeded cultivars.</title>
        <authorList>
            <person name="Luo X."/>
            <person name="Li H."/>
            <person name="Wu Z."/>
            <person name="Yao W."/>
            <person name="Zhao P."/>
            <person name="Cao D."/>
            <person name="Yu H."/>
            <person name="Li K."/>
            <person name="Poudel K."/>
            <person name="Zhao D."/>
            <person name="Zhang F."/>
            <person name="Xia X."/>
            <person name="Chen L."/>
            <person name="Wang Q."/>
            <person name="Jing D."/>
            <person name="Cao S."/>
        </authorList>
    </citation>
    <scope>NUCLEOTIDE SEQUENCE [LARGE SCALE GENOMIC DNA]</scope>
    <source>
        <strain evidence="7">cv. Tunisia</strain>
    </source>
</reference>
<evidence type="ECO:0000259" key="5">
    <source>
        <dbReference type="Pfam" id="PF01397"/>
    </source>
</evidence>
<protein>
    <submittedName>
        <fullName evidence="8">(-)-germacrene D synthase-like</fullName>
    </submittedName>
</protein>
<dbReference type="SFLD" id="SFLDG01019">
    <property type="entry name" value="Terpene_Cyclase_Like_1_C_Termi"/>
    <property type="match status" value="1"/>
</dbReference>
<dbReference type="GO" id="GO:0010333">
    <property type="term" value="F:terpene synthase activity"/>
    <property type="evidence" value="ECO:0007669"/>
    <property type="project" value="InterPro"/>
</dbReference>
<comment type="cofactor">
    <cofactor evidence="1">
        <name>Mg(2+)</name>
        <dbReference type="ChEBI" id="CHEBI:18420"/>
    </cofactor>
</comment>
<dbReference type="InterPro" id="IPR005630">
    <property type="entry name" value="Terpene_synthase_metal-bd"/>
</dbReference>
<accession>A0A6P8BMY1</accession>
<dbReference type="FunFam" id="1.10.600.10:FF:000007">
    <property type="entry name" value="Isoprene synthase, chloroplastic"/>
    <property type="match status" value="1"/>
</dbReference>
<dbReference type="GO" id="GO:0016102">
    <property type="term" value="P:diterpenoid biosynthetic process"/>
    <property type="evidence" value="ECO:0007669"/>
    <property type="project" value="InterPro"/>
</dbReference>
<evidence type="ECO:0000256" key="4">
    <source>
        <dbReference type="ARBA" id="ARBA00023239"/>
    </source>
</evidence>
<keyword evidence="4" id="KW-0456">Lyase</keyword>
<keyword evidence="2" id="KW-0479">Metal-binding</keyword>
<keyword evidence="7" id="KW-1185">Reference proteome</keyword>
<evidence type="ECO:0000256" key="2">
    <source>
        <dbReference type="ARBA" id="ARBA00022723"/>
    </source>
</evidence>
<keyword evidence="3" id="KW-0460">Magnesium</keyword>
<dbReference type="AlphaFoldDB" id="A0A6P8BMY1"/>
<sequence length="579" mass="66758">MSAQSPTGASSASPLVHAGNSDRRSVEFLPSIWGDHFLNHASDSMMIHESAEKQILKLKSEVKRMLDVNSSPPEKLNLIDQIQRLGISYIFEREIDEALEQIHQVYFERNAGDDVDMNTTALLFRLLRQQGYRISCNVFDKFKDSSLGSFRESLVTDMRGLLSLYEASHLRVRGEDILEEALAFTFTHLKRFMEEYNNNESHSLPITRTRSHSLAAQIGHVLKQCLRKGLTRIEARHYISIYEGEGSHSEVLLNLAKLDFNLLQKQHQKELNDISRWWKELDFGRNLPFARDRVVECYFWILGVYFEPEYALARNIVTKVIMLTSVMDDIYDVYGTPEELQLLTDAIERWDRGETGQLPEYMQIFYKALLDVFDEIGEKLADEEGISYRLFYGKEAMKMQARAYFDEAKWLDQPQYIPTVEEYMSVAVVSSGYVMLVPISFLGMGHIATEDAFKWSLGNPNKIVRASATIARLMDDIVSHKFEQERGGHVASAVECFMKQYGVTEQQAKEELWKKVDDAWKDINEECLRPRPVPEPLLARILNLARVMDVLYKDKDRYTHPDLELKQLVASVLIEPIPS</sequence>